<evidence type="ECO:0000313" key="5">
    <source>
        <dbReference type="EMBL" id="MFC3928277.1"/>
    </source>
</evidence>
<evidence type="ECO:0000256" key="3">
    <source>
        <dbReference type="ARBA" id="ARBA00023125"/>
    </source>
</evidence>
<evidence type="ECO:0000313" key="6">
    <source>
        <dbReference type="Proteomes" id="UP001595807"/>
    </source>
</evidence>
<dbReference type="GO" id="GO:0004519">
    <property type="term" value="F:endonuclease activity"/>
    <property type="evidence" value="ECO:0007669"/>
    <property type="project" value="UniProtKB-KW"/>
</dbReference>
<proteinExistence type="inferred from homology"/>
<dbReference type="InterPro" id="IPR000055">
    <property type="entry name" value="Restrct_endonuc_typeI_TRD"/>
</dbReference>
<comment type="similarity">
    <text evidence="1">Belongs to the type-I restriction system S methylase family.</text>
</comment>
<reference evidence="6" key="1">
    <citation type="journal article" date="2019" name="Int. J. Syst. Evol. Microbiol.">
        <title>The Global Catalogue of Microorganisms (GCM) 10K type strain sequencing project: providing services to taxonomists for standard genome sequencing and annotation.</title>
        <authorList>
            <consortium name="The Broad Institute Genomics Platform"/>
            <consortium name="The Broad Institute Genome Sequencing Center for Infectious Disease"/>
            <person name="Wu L."/>
            <person name="Ma J."/>
        </authorList>
    </citation>
    <scope>NUCLEOTIDE SEQUENCE [LARGE SCALE GENOMIC DNA]</scope>
    <source>
        <strain evidence="6">CCUG 67170</strain>
    </source>
</reference>
<comment type="caution">
    <text evidence="5">The sequence shown here is derived from an EMBL/GenBank/DDBJ whole genome shotgun (WGS) entry which is preliminary data.</text>
</comment>
<accession>A0ABV8CW24</accession>
<organism evidence="5 6">
    <name type="scientific">Streptococcus caprae</name>
    <dbReference type="NCBI Taxonomy" id="1640501"/>
    <lineage>
        <taxon>Bacteria</taxon>
        <taxon>Bacillati</taxon>
        <taxon>Bacillota</taxon>
        <taxon>Bacilli</taxon>
        <taxon>Lactobacillales</taxon>
        <taxon>Streptococcaceae</taxon>
        <taxon>Streptococcus</taxon>
    </lineage>
</organism>
<dbReference type="InterPro" id="IPR044946">
    <property type="entry name" value="Restrct_endonuc_typeI_TRD_sf"/>
</dbReference>
<evidence type="ECO:0000256" key="1">
    <source>
        <dbReference type="ARBA" id="ARBA00010923"/>
    </source>
</evidence>
<dbReference type="Pfam" id="PF01420">
    <property type="entry name" value="Methylase_S"/>
    <property type="match status" value="1"/>
</dbReference>
<dbReference type="Proteomes" id="UP001595807">
    <property type="component" value="Unassembled WGS sequence"/>
</dbReference>
<dbReference type="EMBL" id="JBHRZV010000049">
    <property type="protein sequence ID" value="MFC3928277.1"/>
    <property type="molecule type" value="Genomic_DNA"/>
</dbReference>
<dbReference type="PANTHER" id="PTHR30408">
    <property type="entry name" value="TYPE-1 RESTRICTION ENZYME ECOKI SPECIFICITY PROTEIN"/>
    <property type="match status" value="1"/>
</dbReference>
<sequence length="183" mass="20985">MPSQPTKTWEKRQLGEVAEINPKSVLPEEFEYIDLESVVGTELVSHRSENLQSAPSRAQRLAQKGDIFYQTVRPYQKNNYYFDRVEENFVFSTGYAQIRTSNDGRFIFTSIQTDNFVTMVLNSCTGTSYPAINSSDLAKILFYLPTHPEQTAIGNLFSQLDRAIALQECLFKRYKLPSILSNY</sequence>
<dbReference type="RefSeq" id="WP_380427087.1">
    <property type="nucleotide sequence ID" value="NZ_JBHRZV010000049.1"/>
</dbReference>
<keyword evidence="5" id="KW-0540">Nuclease</keyword>
<keyword evidence="5" id="KW-0378">Hydrolase</keyword>
<dbReference type="GO" id="GO:0016787">
    <property type="term" value="F:hydrolase activity"/>
    <property type="evidence" value="ECO:0007669"/>
    <property type="project" value="UniProtKB-KW"/>
</dbReference>
<name>A0ABV8CW24_9STRE</name>
<feature type="domain" description="Type I restriction modification DNA specificity" evidence="4">
    <location>
        <begin position="7"/>
        <end position="167"/>
    </location>
</feature>
<keyword evidence="2" id="KW-0680">Restriction system</keyword>
<gene>
    <name evidence="5" type="ORF">ACFORF_06830</name>
</gene>
<dbReference type="EC" id="3.1.21.-" evidence="5"/>
<evidence type="ECO:0000256" key="2">
    <source>
        <dbReference type="ARBA" id="ARBA00022747"/>
    </source>
</evidence>
<keyword evidence="6" id="KW-1185">Reference proteome</keyword>
<dbReference type="InterPro" id="IPR052021">
    <property type="entry name" value="Type-I_RS_S_subunit"/>
</dbReference>
<protein>
    <submittedName>
        <fullName evidence="5">Restriction endonuclease subunit S</fullName>
        <ecNumber evidence="5">3.1.21.-</ecNumber>
    </submittedName>
</protein>
<keyword evidence="3" id="KW-0238">DNA-binding</keyword>
<dbReference type="SUPFAM" id="SSF116734">
    <property type="entry name" value="DNA methylase specificity domain"/>
    <property type="match status" value="1"/>
</dbReference>
<keyword evidence="5" id="KW-0255">Endonuclease</keyword>
<dbReference type="PANTHER" id="PTHR30408:SF13">
    <property type="entry name" value="TYPE I RESTRICTION ENZYME HINDI SPECIFICITY SUBUNIT"/>
    <property type="match status" value="1"/>
</dbReference>
<dbReference type="Gene3D" id="3.90.220.20">
    <property type="entry name" value="DNA methylase specificity domains"/>
    <property type="match status" value="1"/>
</dbReference>
<evidence type="ECO:0000259" key="4">
    <source>
        <dbReference type="Pfam" id="PF01420"/>
    </source>
</evidence>